<dbReference type="CDD" id="cd01822">
    <property type="entry name" value="Lysophospholipase_L1_like"/>
    <property type="match status" value="1"/>
</dbReference>
<organism evidence="2 3">
    <name type="scientific">PS1 clade bacterium</name>
    <dbReference type="NCBI Taxonomy" id="2175152"/>
    <lineage>
        <taxon>Bacteria</taxon>
        <taxon>Pseudomonadati</taxon>
        <taxon>Pseudomonadota</taxon>
        <taxon>Alphaproteobacteria</taxon>
        <taxon>PS1 clade</taxon>
    </lineage>
</organism>
<dbReference type="Pfam" id="PF13472">
    <property type="entry name" value="Lipase_GDSL_2"/>
    <property type="match status" value="1"/>
</dbReference>
<evidence type="ECO:0000313" key="3">
    <source>
        <dbReference type="Proteomes" id="UP000785783"/>
    </source>
</evidence>
<dbReference type="GO" id="GO:0004622">
    <property type="term" value="F:phosphatidylcholine lysophospholipase activity"/>
    <property type="evidence" value="ECO:0007669"/>
    <property type="project" value="TreeGrafter"/>
</dbReference>
<proteinExistence type="predicted"/>
<name>A0A937HBR1_9PROT</name>
<reference evidence="2" key="1">
    <citation type="submission" date="2020-10" db="EMBL/GenBank/DDBJ databases">
        <title>Microbiome of the Black Sea water column analyzed by genome centric metagenomics.</title>
        <authorList>
            <person name="Cabello-Yeves P.J."/>
            <person name="Callieri C."/>
            <person name="Picazo A."/>
            <person name="Mehrshad M."/>
            <person name="Haro-Moreno J.M."/>
            <person name="Roda-Garcia J."/>
            <person name="Dzembekova N."/>
            <person name="Slabakova V."/>
            <person name="Slabakova N."/>
            <person name="Moncheva S."/>
            <person name="Rodriguez-Valera F."/>
        </authorList>
    </citation>
    <scope>NUCLEOTIDE SEQUENCE</scope>
    <source>
        <strain evidence="2">BS307-5m-G5</strain>
    </source>
</reference>
<accession>A0A937HBR1</accession>
<gene>
    <name evidence="2" type="ORF">ISQ19_00385</name>
</gene>
<evidence type="ECO:0000313" key="2">
    <source>
        <dbReference type="EMBL" id="MBL6761135.1"/>
    </source>
</evidence>
<dbReference type="EMBL" id="JADHOK010000002">
    <property type="protein sequence ID" value="MBL6761135.1"/>
    <property type="molecule type" value="Genomic_DNA"/>
</dbReference>
<dbReference type="AlphaFoldDB" id="A0A937HBR1"/>
<protein>
    <submittedName>
        <fullName evidence="2">Arylesterase</fullName>
    </submittedName>
</protein>
<dbReference type="InterPro" id="IPR013830">
    <property type="entry name" value="SGNH_hydro"/>
</dbReference>
<dbReference type="InterPro" id="IPR036514">
    <property type="entry name" value="SGNH_hydro_sf"/>
</dbReference>
<dbReference type="PANTHER" id="PTHR30383">
    <property type="entry name" value="THIOESTERASE 1/PROTEASE 1/LYSOPHOSPHOLIPASE L1"/>
    <property type="match status" value="1"/>
</dbReference>
<dbReference type="InterPro" id="IPR051532">
    <property type="entry name" value="Ester_Hydrolysis_Enzymes"/>
</dbReference>
<dbReference type="Proteomes" id="UP000785783">
    <property type="component" value="Unassembled WGS sequence"/>
</dbReference>
<dbReference type="SUPFAM" id="SSF52266">
    <property type="entry name" value="SGNH hydrolase"/>
    <property type="match status" value="1"/>
</dbReference>
<feature type="domain" description="SGNH hydrolase-type esterase" evidence="1">
    <location>
        <begin position="43"/>
        <end position="202"/>
    </location>
</feature>
<dbReference type="PANTHER" id="PTHR30383:SF24">
    <property type="entry name" value="THIOESTERASE 1_PROTEASE 1_LYSOPHOSPHOLIPASE L1"/>
    <property type="match status" value="1"/>
</dbReference>
<sequence>MGVSMGGIIGFIISLQISLALALMIPAQAQTASGDPAPIHLVALGDSLTAGYGLAPQDGFTAQLQTALLAKGHRVIVHNGGVSGDTSAGGLARLDWVVNDKTQAVIVELGANDMLRGLSPQMTEKNLRQIIETLQARGLKVMLAGMLAAPNLGPAYERAFNGLYPRLAKQYGLVFYPFFLEGVAGDPRLNLGDRIHPNRDGVEVIVENITPVVEQLLVRVEQ</sequence>
<dbReference type="Gene3D" id="3.40.50.1110">
    <property type="entry name" value="SGNH hydrolase"/>
    <property type="match status" value="1"/>
</dbReference>
<comment type="caution">
    <text evidence="2">The sequence shown here is derived from an EMBL/GenBank/DDBJ whole genome shotgun (WGS) entry which is preliminary data.</text>
</comment>
<evidence type="ECO:0000259" key="1">
    <source>
        <dbReference type="Pfam" id="PF13472"/>
    </source>
</evidence>